<proteinExistence type="predicted"/>
<sequence>MTPSHLAQWPSWPEYGLVDDLLPFLSRWAAEGQRVALATLMEITGSSPRPLGSEMAIAADGSVAGYVSGGCVEAEVAREALDVLANGKPLWLDYGEGSPNFDIQLTCGGRIGIFVREIRDLASYVAQRKAAFDARRVSTVVTDVRDGSMNVIQGETWPETGMFARPHVPQTRLVIVGGDPVALALSRLAPQFGLATMLLRPMGPERPPLELDVSRYDRRRLETALGDLVLDGWTAVYSLTHDSHDDLLVARRALDSAAFCVGVLGSRRKIAARMRALQREGIGSESLRRLHLPAGLAIGARTPNEIALSILAQVVSMRPPPLTAGFG</sequence>
<dbReference type="OrthoDB" id="9815497at2"/>
<gene>
    <name evidence="1" type="ORF">A0U93_12800</name>
</gene>
<dbReference type="EMBL" id="CP014691">
    <property type="protein sequence ID" value="AQS89522.1"/>
    <property type="molecule type" value="Genomic_DNA"/>
</dbReference>
<dbReference type="InterPro" id="IPR052698">
    <property type="entry name" value="MoCofactor_Util/Proc"/>
</dbReference>
<evidence type="ECO:0000313" key="1">
    <source>
        <dbReference type="EMBL" id="AQS89522.1"/>
    </source>
</evidence>
<organism evidence="1 2">
    <name type="scientific">Neoasaia chiangmaiensis</name>
    <dbReference type="NCBI Taxonomy" id="320497"/>
    <lineage>
        <taxon>Bacteria</taxon>
        <taxon>Pseudomonadati</taxon>
        <taxon>Pseudomonadota</taxon>
        <taxon>Alphaproteobacteria</taxon>
        <taxon>Acetobacterales</taxon>
        <taxon>Acetobacteraceae</taxon>
        <taxon>Neoasaia</taxon>
    </lineage>
</organism>
<dbReference type="RefSeq" id="WP_147150648.1">
    <property type="nucleotide sequence ID" value="NZ_BJXS01000001.1"/>
</dbReference>
<dbReference type="PANTHER" id="PTHR30388">
    <property type="entry name" value="ALDEHYDE OXIDOREDUCTASE MOLYBDENUM COFACTOR ASSEMBLY PROTEIN"/>
    <property type="match status" value="1"/>
</dbReference>
<dbReference type="KEGG" id="nch:A0U93_12800"/>
<dbReference type="Pfam" id="PF02625">
    <property type="entry name" value="XdhC_CoxI"/>
    <property type="match status" value="1"/>
</dbReference>
<dbReference type="InterPro" id="IPR003777">
    <property type="entry name" value="XdhC_CoxI"/>
</dbReference>
<dbReference type="Proteomes" id="UP000188604">
    <property type="component" value="Chromosome"/>
</dbReference>
<dbReference type="AlphaFoldDB" id="A0A1U9KUT4"/>
<accession>A0A1U9KUT4</accession>
<reference evidence="1 2" key="1">
    <citation type="submission" date="2016-03" db="EMBL/GenBank/DDBJ databases">
        <title>Acetic acid bacteria sequencing.</title>
        <authorList>
            <person name="Brandt J."/>
            <person name="Jakob F."/>
            <person name="Vogel R.F."/>
        </authorList>
    </citation>
    <scope>NUCLEOTIDE SEQUENCE [LARGE SCALE GENOMIC DNA]</scope>
    <source>
        <strain evidence="1 2">NBRC 101099</strain>
    </source>
</reference>
<protein>
    <submittedName>
        <fullName evidence="1">Xanthine dehydrogenase</fullName>
    </submittedName>
</protein>
<dbReference type="PANTHER" id="PTHR30388:SF4">
    <property type="entry name" value="MOLYBDENUM COFACTOR INSERTION CHAPERONE PAOD"/>
    <property type="match status" value="1"/>
</dbReference>
<name>A0A1U9KUT4_9PROT</name>
<dbReference type="STRING" id="320497.A0U93_12800"/>
<dbReference type="Gene3D" id="3.40.50.720">
    <property type="entry name" value="NAD(P)-binding Rossmann-like Domain"/>
    <property type="match status" value="1"/>
</dbReference>
<keyword evidence="2" id="KW-1185">Reference proteome</keyword>
<dbReference type="Pfam" id="PF13478">
    <property type="entry name" value="XdhC_C"/>
    <property type="match status" value="1"/>
</dbReference>
<dbReference type="InterPro" id="IPR027051">
    <property type="entry name" value="XdhC_Rossmann_dom"/>
</dbReference>
<evidence type="ECO:0000313" key="2">
    <source>
        <dbReference type="Proteomes" id="UP000188604"/>
    </source>
</evidence>